<proteinExistence type="predicted"/>
<sequence>MKVNEKRKLFGVTMRKRSWNNVLVYVILIIMFVFWYVAPPMKEVDETVSEPSSEIGLIPDDGTLATIEMPDLMLKRDNGEWQCANECRLTNQQISGVVTHWLSIKMTPVDVQATDKITDVSLSFNDGNTARVELYASPYLILRLPNQQQNFKIENLHVSQLLGR</sequence>
<keyword evidence="1" id="KW-1133">Transmembrane helix</keyword>
<accession>A0ABM6LVU6</accession>
<keyword evidence="1" id="KW-0472">Membrane</keyword>
<evidence type="ECO:0000313" key="2">
    <source>
        <dbReference type="EMBL" id="ASG66693.1"/>
    </source>
</evidence>
<evidence type="ECO:0000313" key="3">
    <source>
        <dbReference type="Proteomes" id="UP000197717"/>
    </source>
</evidence>
<dbReference type="EMBL" id="CP022133">
    <property type="protein sequence ID" value="ASG66693.1"/>
    <property type="molecule type" value="Genomic_DNA"/>
</dbReference>
<name>A0ABM6LVU6_9GAMM</name>
<dbReference type="Proteomes" id="UP000197717">
    <property type="component" value="Chromosome"/>
</dbReference>
<keyword evidence="3" id="KW-1185">Reference proteome</keyword>
<protein>
    <submittedName>
        <fullName evidence="2">Uncharacterized protein</fullName>
    </submittedName>
</protein>
<evidence type="ECO:0000256" key="1">
    <source>
        <dbReference type="SAM" id="Phobius"/>
    </source>
</evidence>
<reference evidence="2 3" key="1">
    <citation type="submission" date="2017-06" db="EMBL/GenBank/DDBJ databases">
        <title>Complete genome sequence of Idiomarina piscisalsi strain 10PY1A isolated from soil of Soudi Arabia.</title>
        <authorList>
            <person name="Kim M.-C."/>
            <person name="Jung B.K."/>
            <person name="Budiyanto F."/>
            <person name="Nzila A."/>
            <person name="Shin J.-H."/>
        </authorList>
    </citation>
    <scope>NUCLEOTIDE SEQUENCE [LARGE SCALE GENOMIC DNA]</scope>
    <source>
        <strain evidence="2 3">10PY1A</strain>
    </source>
</reference>
<organism evidence="2 3">
    <name type="scientific">Idiomarina piscisalsi</name>
    <dbReference type="NCBI Taxonomy" id="1096243"/>
    <lineage>
        <taxon>Bacteria</taxon>
        <taxon>Pseudomonadati</taxon>
        <taxon>Pseudomonadota</taxon>
        <taxon>Gammaproteobacteria</taxon>
        <taxon>Alteromonadales</taxon>
        <taxon>Idiomarinaceae</taxon>
        <taxon>Idiomarina</taxon>
    </lineage>
</organism>
<gene>
    <name evidence="2" type="ORF">CEW91_11350</name>
</gene>
<dbReference type="RefSeq" id="WP_088769131.1">
    <property type="nucleotide sequence ID" value="NZ_CP022133.1"/>
</dbReference>
<keyword evidence="1" id="KW-0812">Transmembrane</keyword>
<feature type="transmembrane region" description="Helical" evidence="1">
    <location>
        <begin position="21"/>
        <end position="38"/>
    </location>
</feature>